<dbReference type="Proteomes" id="UP000814140">
    <property type="component" value="Unassembled WGS sequence"/>
</dbReference>
<keyword evidence="2" id="KW-1185">Reference proteome</keyword>
<reference evidence="1" key="2">
    <citation type="journal article" date="2022" name="New Phytol.">
        <title>Evolutionary transition to the ectomycorrhizal habit in the genomes of a hyperdiverse lineage of mushroom-forming fungi.</title>
        <authorList>
            <person name="Looney B."/>
            <person name="Miyauchi S."/>
            <person name="Morin E."/>
            <person name="Drula E."/>
            <person name="Courty P.E."/>
            <person name="Kohler A."/>
            <person name="Kuo A."/>
            <person name="LaButti K."/>
            <person name="Pangilinan J."/>
            <person name="Lipzen A."/>
            <person name="Riley R."/>
            <person name="Andreopoulos W."/>
            <person name="He G."/>
            <person name="Johnson J."/>
            <person name="Nolan M."/>
            <person name="Tritt A."/>
            <person name="Barry K.W."/>
            <person name="Grigoriev I.V."/>
            <person name="Nagy L.G."/>
            <person name="Hibbett D."/>
            <person name="Henrissat B."/>
            <person name="Matheny P.B."/>
            <person name="Labbe J."/>
            <person name="Martin F.M."/>
        </authorList>
    </citation>
    <scope>NUCLEOTIDE SEQUENCE</scope>
    <source>
        <strain evidence="1">HHB10654</strain>
    </source>
</reference>
<proteinExistence type="predicted"/>
<gene>
    <name evidence="1" type="ORF">BV25DRAFT_1158132</name>
</gene>
<dbReference type="EMBL" id="MU277228">
    <property type="protein sequence ID" value="KAI0059232.1"/>
    <property type="molecule type" value="Genomic_DNA"/>
</dbReference>
<comment type="caution">
    <text evidence="1">The sequence shown here is derived from an EMBL/GenBank/DDBJ whole genome shotgun (WGS) entry which is preliminary data.</text>
</comment>
<protein>
    <submittedName>
        <fullName evidence="1">Uncharacterized protein</fullName>
    </submittedName>
</protein>
<accession>A0ACB8SSW0</accession>
<sequence length="168" mass="18889">MRSSIKLCALAPSVVQHSHGDANCRIAYAGGKSSKHVNNVAESCSEEAVVEGRSYSVDFSCDRYTLFELVWFQEHPRHFFGQLQVVVWWLPIGVPSKLGALCNIVVWQFRHMPLHDGVYVTTNTPFSLYSVTVENVWSHKQSMEQYTNLCGQQSTLKKGDMNCGRSCA</sequence>
<evidence type="ECO:0000313" key="2">
    <source>
        <dbReference type="Proteomes" id="UP000814140"/>
    </source>
</evidence>
<evidence type="ECO:0000313" key="1">
    <source>
        <dbReference type="EMBL" id="KAI0059232.1"/>
    </source>
</evidence>
<organism evidence="1 2">
    <name type="scientific">Artomyces pyxidatus</name>
    <dbReference type="NCBI Taxonomy" id="48021"/>
    <lineage>
        <taxon>Eukaryota</taxon>
        <taxon>Fungi</taxon>
        <taxon>Dikarya</taxon>
        <taxon>Basidiomycota</taxon>
        <taxon>Agaricomycotina</taxon>
        <taxon>Agaricomycetes</taxon>
        <taxon>Russulales</taxon>
        <taxon>Auriscalpiaceae</taxon>
        <taxon>Artomyces</taxon>
    </lineage>
</organism>
<reference evidence="1" key="1">
    <citation type="submission" date="2021-03" db="EMBL/GenBank/DDBJ databases">
        <authorList>
            <consortium name="DOE Joint Genome Institute"/>
            <person name="Ahrendt S."/>
            <person name="Looney B.P."/>
            <person name="Miyauchi S."/>
            <person name="Morin E."/>
            <person name="Drula E."/>
            <person name="Courty P.E."/>
            <person name="Chicoki N."/>
            <person name="Fauchery L."/>
            <person name="Kohler A."/>
            <person name="Kuo A."/>
            <person name="Labutti K."/>
            <person name="Pangilinan J."/>
            <person name="Lipzen A."/>
            <person name="Riley R."/>
            <person name="Andreopoulos W."/>
            <person name="He G."/>
            <person name="Johnson J."/>
            <person name="Barry K.W."/>
            <person name="Grigoriev I.V."/>
            <person name="Nagy L."/>
            <person name="Hibbett D."/>
            <person name="Henrissat B."/>
            <person name="Matheny P.B."/>
            <person name="Labbe J."/>
            <person name="Martin F."/>
        </authorList>
    </citation>
    <scope>NUCLEOTIDE SEQUENCE</scope>
    <source>
        <strain evidence="1">HHB10654</strain>
    </source>
</reference>
<name>A0ACB8SSW0_9AGAM</name>